<dbReference type="InterPro" id="IPR007049">
    <property type="entry name" value="Carb-sel_porin_OprB"/>
</dbReference>
<evidence type="ECO:0000256" key="2">
    <source>
        <dbReference type="RuleBase" id="RU363072"/>
    </source>
</evidence>
<comment type="similarity">
    <text evidence="1 2">Belongs to the OprB family.</text>
</comment>
<dbReference type="InterPro" id="IPR052932">
    <property type="entry name" value="OprB_Porin"/>
</dbReference>
<feature type="chain" id="PRO_5044952436" evidence="2">
    <location>
        <begin position="24"/>
        <end position="433"/>
    </location>
</feature>
<keyword evidence="4" id="KW-1185">Reference proteome</keyword>
<accession>A0ABT4Y4J5</accession>
<evidence type="ECO:0000313" key="3">
    <source>
        <dbReference type="EMBL" id="MDA8483718.1"/>
    </source>
</evidence>
<sequence>MIRKHPLTALLLGLPLLPLPGIAEEALGPLVELGTQLAERGIKTRATFLSLAMKNLDTGPRPHSFGNSGDLFLGADLDLEKLAGLEGASLHIEETLFILDRGTGQPTSRAWQGAVGSYFGGAPIHNDIGASQLSLLTWQQQWLDGRLDTHLGRTNARRYFLIYNCESQITCNDPVIDASTGILPPPYGAWGGYFKYGLTPVTYLHAGAFESNPVDYLRKRHGLDFSTTDASGTSLLLGMGRREGREQNPYGSHYELNGYHNTANQTDPLTGTREHGSSGAFFKFQQTVWRADQGQGSAPQAAQLFGSLSAAADDKQPFRHFAEAGISFFAPFDRPRDKLNFKASYLRLNPHQLEFQRQSRISAGGDPSQGSRDVYALETNAHFALTRDLFLQPSVQYIFNPDNYYNPGAREISGDGFVVGLQVTLDVGSLLGL</sequence>
<dbReference type="Pfam" id="PF04966">
    <property type="entry name" value="OprB"/>
    <property type="match status" value="1"/>
</dbReference>
<gene>
    <name evidence="3" type="ORF">NNO07_11610</name>
</gene>
<dbReference type="RefSeq" id="WP_271470859.1">
    <property type="nucleotide sequence ID" value="NZ_JANEWF010000009.1"/>
</dbReference>
<feature type="signal peptide" evidence="2">
    <location>
        <begin position="1"/>
        <end position="23"/>
    </location>
</feature>
<protein>
    <submittedName>
        <fullName evidence="3">Carbohydrate porin</fullName>
    </submittedName>
</protein>
<name>A0ABT4Y4J5_METRE</name>
<dbReference type="EMBL" id="JANEWF010000009">
    <property type="protein sequence ID" value="MDA8483718.1"/>
    <property type="molecule type" value="Genomic_DNA"/>
</dbReference>
<comment type="caution">
    <text evidence="3">The sequence shown here is derived from an EMBL/GenBank/DDBJ whole genome shotgun (WGS) entry which is preliminary data.</text>
</comment>
<dbReference type="PANTHER" id="PTHR37944">
    <property type="entry name" value="PORIN B"/>
    <property type="match status" value="1"/>
</dbReference>
<reference evidence="3 4" key="1">
    <citation type="submission" date="2022-07" db="EMBL/GenBank/DDBJ databases">
        <title>Genome Analysis of Selected Gammaproteobacteria from Nigerian Food snails.</title>
        <authorList>
            <person name="Okafor A.C."/>
        </authorList>
    </citation>
    <scope>NUCLEOTIDE SEQUENCE [LARGE SCALE GENOMIC DNA]</scope>
    <source>
        <strain evidence="3 4">Awg 2</strain>
    </source>
</reference>
<organism evidence="3 4">
    <name type="scientific">Metapseudomonas resinovorans</name>
    <name type="common">Pseudomonas resinovorans</name>
    <dbReference type="NCBI Taxonomy" id="53412"/>
    <lineage>
        <taxon>Bacteria</taxon>
        <taxon>Pseudomonadati</taxon>
        <taxon>Pseudomonadota</taxon>
        <taxon>Gammaproteobacteria</taxon>
        <taxon>Pseudomonadales</taxon>
        <taxon>Pseudomonadaceae</taxon>
        <taxon>Metapseudomonas</taxon>
    </lineage>
</organism>
<proteinExistence type="inferred from homology"/>
<dbReference type="Gene3D" id="2.40.160.180">
    <property type="entry name" value="Carbohydrate-selective porin OprB"/>
    <property type="match status" value="1"/>
</dbReference>
<dbReference type="Proteomes" id="UP001211689">
    <property type="component" value="Unassembled WGS sequence"/>
</dbReference>
<evidence type="ECO:0000313" key="4">
    <source>
        <dbReference type="Proteomes" id="UP001211689"/>
    </source>
</evidence>
<keyword evidence="2" id="KW-0732">Signal</keyword>
<evidence type="ECO:0000256" key="1">
    <source>
        <dbReference type="ARBA" id="ARBA00008769"/>
    </source>
</evidence>
<dbReference type="PANTHER" id="PTHR37944:SF1">
    <property type="entry name" value="PORIN B"/>
    <property type="match status" value="1"/>
</dbReference>
<dbReference type="InterPro" id="IPR038673">
    <property type="entry name" value="OprB_sf"/>
</dbReference>